<feature type="chain" id="PRO_5004596813" evidence="5">
    <location>
        <begin position="24"/>
        <end position="519"/>
    </location>
</feature>
<dbReference type="Gene3D" id="3.40.462.20">
    <property type="match status" value="1"/>
</dbReference>
<dbReference type="eggNOG" id="KOG1231">
    <property type="taxonomic scope" value="Eukaryota"/>
</dbReference>
<dbReference type="InterPro" id="IPR016169">
    <property type="entry name" value="FAD-bd_PCMH_sub2"/>
</dbReference>
<feature type="domain" description="FAD-binding PCMH-type" evidence="6">
    <location>
        <begin position="66"/>
        <end position="237"/>
    </location>
</feature>
<proteinExistence type="inferred from homology"/>
<keyword evidence="3" id="KW-0274">FAD</keyword>
<evidence type="ECO:0000256" key="4">
    <source>
        <dbReference type="ARBA" id="ARBA00023002"/>
    </source>
</evidence>
<keyword evidence="4" id="KW-0560">Oxidoreductase</keyword>
<dbReference type="AlphaFoldDB" id="T5ABY8"/>
<dbReference type="Gene3D" id="3.30.465.10">
    <property type="match status" value="1"/>
</dbReference>
<dbReference type="EMBL" id="KE653414">
    <property type="protein sequence ID" value="EQK99342.1"/>
    <property type="molecule type" value="Genomic_DNA"/>
</dbReference>
<dbReference type="InterPro" id="IPR050416">
    <property type="entry name" value="FAD-linked_Oxidoreductase"/>
</dbReference>
<dbReference type="GO" id="GO:0016491">
    <property type="term" value="F:oxidoreductase activity"/>
    <property type="evidence" value="ECO:0007669"/>
    <property type="project" value="UniProtKB-KW"/>
</dbReference>
<dbReference type="InterPro" id="IPR016167">
    <property type="entry name" value="FAD-bd_PCMH_sub1"/>
</dbReference>
<dbReference type="GO" id="GO:0071949">
    <property type="term" value="F:FAD binding"/>
    <property type="evidence" value="ECO:0007669"/>
    <property type="project" value="InterPro"/>
</dbReference>
<dbReference type="Pfam" id="PF01565">
    <property type="entry name" value="FAD_binding_4"/>
    <property type="match status" value="1"/>
</dbReference>
<evidence type="ECO:0000256" key="1">
    <source>
        <dbReference type="ARBA" id="ARBA00005466"/>
    </source>
</evidence>
<reference evidence="7 8" key="1">
    <citation type="journal article" date="2013" name="Chin. Sci. Bull.">
        <title>Genome survey uncovers the secrets of sex and lifestyle in caterpillar fungus.</title>
        <authorList>
            <person name="Hu X."/>
            <person name="Zhang Y."/>
            <person name="Xiao G."/>
            <person name="Zheng P."/>
            <person name="Xia Y."/>
            <person name="Zhang X."/>
            <person name="St Leger R.J."/>
            <person name="Liu X."/>
            <person name="Wang C."/>
        </authorList>
    </citation>
    <scope>NUCLEOTIDE SEQUENCE [LARGE SCALE GENOMIC DNA]</scope>
    <source>
        <strain evidence="8">Co18 / CGMCC 3.14243</strain>
        <tissue evidence="7">Fruit-body</tissue>
    </source>
</reference>
<evidence type="ECO:0000256" key="2">
    <source>
        <dbReference type="ARBA" id="ARBA00022630"/>
    </source>
</evidence>
<evidence type="ECO:0000313" key="7">
    <source>
        <dbReference type="EMBL" id="EQK99342.1"/>
    </source>
</evidence>
<name>T5ABY8_OPHSC</name>
<accession>T5ABY8</accession>
<feature type="signal peptide" evidence="5">
    <location>
        <begin position="1"/>
        <end position="23"/>
    </location>
</feature>
<comment type="similarity">
    <text evidence="1">Belongs to the oxygen-dependent FAD-linked oxidoreductase family.</text>
</comment>
<keyword evidence="2" id="KW-0285">Flavoprotein</keyword>
<keyword evidence="5" id="KW-0732">Signal</keyword>
<dbReference type="PANTHER" id="PTHR42973:SF53">
    <property type="entry name" value="FAD-BINDING PCMH-TYPE DOMAIN-CONTAINING PROTEIN-RELATED"/>
    <property type="match status" value="1"/>
</dbReference>
<evidence type="ECO:0000313" key="8">
    <source>
        <dbReference type="Proteomes" id="UP000019374"/>
    </source>
</evidence>
<protein>
    <submittedName>
        <fullName evidence="7">FAD binding domain protein</fullName>
    </submittedName>
</protein>
<sequence length="519" mass="55686">MIKYIIGLALALASAATAKGGKAAPNVANCPGPQCNELSHQLGSSYHGRSSPDYDGLINARWSGTAILHPGCVVTPKSAHDVSKILKILTKGQCKFAVKAGGHNANPGANSIDGGVSIDLGALDSASLARDRSYVSLGSGLTWGRAYDRFNDSGIGFPGGVCEDVGVGGPSLGGGQSLFQAKKGWAVDNILSYELVLASGDIVNANQTSRPDLFKALKGGNTNFGLVTNVKFAAFELQRIWGGEVLVSLNGPQASRSEMLDRICRATVDFVRNNNNDLDTGLQVATAYLSGNKGQLVDLALSNTAGVESPKAAQPFLKMPNQVSNVARRIKVADLVHEVSKFEPKGFRQVTASLTISNDYKTLREILDAIDEVYNSLAQKEKVDWIVQLIPQPKVQQSYAKKRGGNSLGLANVREDQIVFWLASRWTDPSLDTMMENARRKFIQVSEAVAKKHGTYSPFLYINFAAPEQEPLCGYGAESVAFLKKTANKYDPNEVFQKLMPGGFKISKANCSRGGYGYV</sequence>
<evidence type="ECO:0000256" key="3">
    <source>
        <dbReference type="ARBA" id="ARBA00022827"/>
    </source>
</evidence>
<dbReference type="InterPro" id="IPR016166">
    <property type="entry name" value="FAD-bd_PCMH"/>
</dbReference>
<dbReference type="Gene3D" id="3.30.43.10">
    <property type="entry name" value="Uridine Diphospho-n-acetylenolpyruvylglucosamine Reductase, domain 2"/>
    <property type="match status" value="1"/>
</dbReference>
<dbReference type="InterPro" id="IPR036318">
    <property type="entry name" value="FAD-bd_PCMH-like_sf"/>
</dbReference>
<evidence type="ECO:0000259" key="6">
    <source>
        <dbReference type="PROSITE" id="PS51387"/>
    </source>
</evidence>
<dbReference type="OrthoDB" id="2151789at2759"/>
<dbReference type="InterPro" id="IPR006094">
    <property type="entry name" value="Oxid_FAD_bind_N"/>
</dbReference>
<evidence type="ECO:0000256" key="5">
    <source>
        <dbReference type="SAM" id="SignalP"/>
    </source>
</evidence>
<organism evidence="7 8">
    <name type="scientific">Ophiocordyceps sinensis (strain Co18 / CGMCC 3.14243)</name>
    <name type="common">Yarsagumba caterpillar fungus</name>
    <name type="synonym">Hirsutella sinensis</name>
    <dbReference type="NCBI Taxonomy" id="911162"/>
    <lineage>
        <taxon>Eukaryota</taxon>
        <taxon>Fungi</taxon>
        <taxon>Dikarya</taxon>
        <taxon>Ascomycota</taxon>
        <taxon>Pezizomycotina</taxon>
        <taxon>Sordariomycetes</taxon>
        <taxon>Hypocreomycetidae</taxon>
        <taxon>Hypocreales</taxon>
        <taxon>Ophiocordycipitaceae</taxon>
        <taxon>Ophiocordyceps</taxon>
    </lineage>
</organism>
<dbReference type="SUPFAM" id="SSF56176">
    <property type="entry name" value="FAD-binding/transporter-associated domain-like"/>
    <property type="match status" value="1"/>
</dbReference>
<dbReference type="HOGENOM" id="CLU_018354_1_2_1"/>
<dbReference type="PANTHER" id="PTHR42973">
    <property type="entry name" value="BINDING OXIDOREDUCTASE, PUTATIVE (AFU_ORTHOLOGUE AFUA_1G17690)-RELATED"/>
    <property type="match status" value="1"/>
</dbReference>
<gene>
    <name evidence="7" type="ORF">OCS_04945</name>
</gene>
<dbReference type="PROSITE" id="PS51387">
    <property type="entry name" value="FAD_PCMH"/>
    <property type="match status" value="1"/>
</dbReference>
<dbReference type="Proteomes" id="UP000019374">
    <property type="component" value="Unassembled WGS sequence"/>
</dbReference>